<evidence type="ECO:0000313" key="4">
    <source>
        <dbReference type="Proteomes" id="UP000663829"/>
    </source>
</evidence>
<accession>A0A815XFB8</accession>
<dbReference type="Proteomes" id="UP000663829">
    <property type="component" value="Unassembled WGS sequence"/>
</dbReference>
<dbReference type="Proteomes" id="UP000681722">
    <property type="component" value="Unassembled WGS sequence"/>
</dbReference>
<comment type="caution">
    <text evidence="2">The sequence shown here is derived from an EMBL/GenBank/DDBJ whole genome shotgun (WGS) entry which is preliminary data.</text>
</comment>
<feature type="compositionally biased region" description="Basic and acidic residues" evidence="1">
    <location>
        <begin position="141"/>
        <end position="158"/>
    </location>
</feature>
<dbReference type="EMBL" id="CAJOBC010093578">
    <property type="protein sequence ID" value="CAF4418059.1"/>
    <property type="molecule type" value="Genomic_DNA"/>
</dbReference>
<evidence type="ECO:0000313" key="2">
    <source>
        <dbReference type="EMBL" id="CAF1556854.1"/>
    </source>
</evidence>
<name>A0A815XFB8_9BILA</name>
<feature type="non-terminal residue" evidence="2">
    <location>
        <position position="1"/>
    </location>
</feature>
<reference evidence="2" key="1">
    <citation type="submission" date="2021-02" db="EMBL/GenBank/DDBJ databases">
        <authorList>
            <person name="Nowell W R."/>
        </authorList>
    </citation>
    <scope>NUCLEOTIDE SEQUENCE</scope>
</reference>
<proteinExistence type="predicted"/>
<gene>
    <name evidence="2" type="ORF">GPM918_LOCUS39527</name>
    <name evidence="3" type="ORF">SRO942_LOCUS40409</name>
</gene>
<organism evidence="2 4">
    <name type="scientific">Didymodactylos carnosus</name>
    <dbReference type="NCBI Taxonomy" id="1234261"/>
    <lineage>
        <taxon>Eukaryota</taxon>
        <taxon>Metazoa</taxon>
        <taxon>Spiralia</taxon>
        <taxon>Gnathifera</taxon>
        <taxon>Rotifera</taxon>
        <taxon>Eurotatoria</taxon>
        <taxon>Bdelloidea</taxon>
        <taxon>Philodinida</taxon>
        <taxon>Philodinidae</taxon>
        <taxon>Didymodactylos</taxon>
    </lineage>
</organism>
<evidence type="ECO:0000256" key="1">
    <source>
        <dbReference type="SAM" id="MobiDB-lite"/>
    </source>
</evidence>
<dbReference type="AlphaFoldDB" id="A0A815XFB8"/>
<feature type="region of interest" description="Disordered" evidence="1">
    <location>
        <begin position="128"/>
        <end position="158"/>
    </location>
</feature>
<dbReference type="EMBL" id="CAJNOQ010027860">
    <property type="protein sequence ID" value="CAF1556854.1"/>
    <property type="molecule type" value="Genomic_DNA"/>
</dbReference>
<evidence type="ECO:0000313" key="3">
    <source>
        <dbReference type="EMBL" id="CAF4418059.1"/>
    </source>
</evidence>
<protein>
    <submittedName>
        <fullName evidence="2">Uncharacterized protein</fullName>
    </submittedName>
</protein>
<sequence>NAVSKGECPVSPEDSSYHHIVPNNELMDLIPKETESGQEQIQKLNNYVNKPHISKVIIENDLSSKRKSHGKVILASIANNPHNYVYGPRPDYRGKDPEGLRDDELLDAQSPEYQNDVNTYEANKSLDTFGDMRATQPVNWEAKREPGDQDDKYFVKKP</sequence>
<keyword evidence="4" id="KW-1185">Reference proteome</keyword>